<feature type="compositionally biased region" description="Basic and acidic residues" evidence="1">
    <location>
        <begin position="7"/>
        <end position="30"/>
    </location>
</feature>
<accession>A0A974CL20</accession>
<reference evidence="3" key="1">
    <citation type="journal article" date="2016" name="Nature">
        <title>Genome evolution in the allotetraploid frog Xenopus laevis.</title>
        <authorList>
            <person name="Session A.M."/>
            <person name="Uno Y."/>
            <person name="Kwon T."/>
            <person name="Chapman J.A."/>
            <person name="Toyoda A."/>
            <person name="Takahashi S."/>
            <person name="Fukui A."/>
            <person name="Hikosaka A."/>
            <person name="Suzuki A."/>
            <person name="Kondo M."/>
            <person name="van Heeringen S.J."/>
            <person name="Quigley I."/>
            <person name="Heinz S."/>
            <person name="Ogino H."/>
            <person name="Ochi H."/>
            <person name="Hellsten U."/>
            <person name="Lyons J.B."/>
            <person name="Simakov O."/>
            <person name="Putnam N."/>
            <person name="Stites J."/>
            <person name="Kuroki Y."/>
            <person name="Tanaka T."/>
            <person name="Michiue T."/>
            <person name="Watanabe M."/>
            <person name="Bogdanovic O."/>
            <person name="Lister R."/>
            <person name="Georgiou G."/>
            <person name="Paranjpe S.S."/>
            <person name="van Kruijsbergen I."/>
            <person name="Shu S."/>
            <person name="Carlson J."/>
            <person name="Kinoshita T."/>
            <person name="Ohta Y."/>
            <person name="Mawaribuchi S."/>
            <person name="Jenkins J."/>
            <person name="Grimwood J."/>
            <person name="Schmutz J."/>
            <person name="Mitros T."/>
            <person name="Mozaffari S.V."/>
            <person name="Suzuki Y."/>
            <person name="Haramoto Y."/>
            <person name="Yamamoto T.S."/>
            <person name="Takagi C."/>
            <person name="Heald R."/>
            <person name="Miller K."/>
            <person name="Haudenschild C."/>
            <person name="Kitzman J."/>
            <person name="Nakayama T."/>
            <person name="Izutsu Y."/>
            <person name="Robert J."/>
            <person name="Fortriede J."/>
            <person name="Burns K."/>
            <person name="Lotay V."/>
            <person name="Karimi K."/>
            <person name="Yasuoka Y."/>
            <person name="Dichmann D.S."/>
            <person name="Flajnik M.F."/>
            <person name="Houston D.W."/>
            <person name="Shendure J."/>
            <person name="DuPasquier L."/>
            <person name="Vize P.D."/>
            <person name="Zorn A.M."/>
            <person name="Ito M."/>
            <person name="Marcotte E.M."/>
            <person name="Wallingford J.B."/>
            <person name="Ito Y."/>
            <person name="Asashima M."/>
            <person name="Ueno N."/>
            <person name="Matsuda Y."/>
            <person name="Veenstra G.J."/>
            <person name="Fujiyama A."/>
            <person name="Harland R.M."/>
            <person name="Taira M."/>
            <person name="Rokhsar D.S."/>
        </authorList>
    </citation>
    <scope>NUCLEOTIDE SEQUENCE [LARGE SCALE GENOMIC DNA]</scope>
    <source>
        <strain evidence="3">J</strain>
    </source>
</reference>
<name>A0A974CL20_XENLA</name>
<feature type="region of interest" description="Disordered" evidence="1">
    <location>
        <begin position="1"/>
        <end position="35"/>
    </location>
</feature>
<dbReference type="EMBL" id="CM004477">
    <property type="protein sequence ID" value="OCT74156.1"/>
    <property type="molecule type" value="Genomic_DNA"/>
</dbReference>
<evidence type="ECO:0000313" key="3">
    <source>
        <dbReference type="Proteomes" id="UP000694892"/>
    </source>
</evidence>
<gene>
    <name evidence="2" type="ORF">XELAEV_180331142mg</name>
</gene>
<organism evidence="2 3">
    <name type="scientific">Xenopus laevis</name>
    <name type="common">African clawed frog</name>
    <dbReference type="NCBI Taxonomy" id="8355"/>
    <lineage>
        <taxon>Eukaryota</taxon>
        <taxon>Metazoa</taxon>
        <taxon>Chordata</taxon>
        <taxon>Craniata</taxon>
        <taxon>Vertebrata</taxon>
        <taxon>Euteleostomi</taxon>
        <taxon>Amphibia</taxon>
        <taxon>Batrachia</taxon>
        <taxon>Anura</taxon>
        <taxon>Pipoidea</taxon>
        <taxon>Pipidae</taxon>
        <taxon>Xenopodinae</taxon>
        <taxon>Xenopus</taxon>
        <taxon>Xenopus</taxon>
    </lineage>
</organism>
<evidence type="ECO:0000313" key="2">
    <source>
        <dbReference type="EMBL" id="OCT74156.1"/>
    </source>
</evidence>
<dbReference type="Proteomes" id="UP000694892">
    <property type="component" value="Chromosome 6S"/>
</dbReference>
<dbReference type="AlphaFoldDB" id="A0A974CL20"/>
<protein>
    <submittedName>
        <fullName evidence="2">Uncharacterized protein</fullName>
    </submittedName>
</protein>
<proteinExistence type="predicted"/>
<sequence>MCVRTPKRCEKKPPPRLRETVEGGRRRGGQEEELGSCVAPTLCSAPRLGQ</sequence>
<evidence type="ECO:0000256" key="1">
    <source>
        <dbReference type="SAM" id="MobiDB-lite"/>
    </source>
</evidence>
<feature type="non-terminal residue" evidence="2">
    <location>
        <position position="50"/>
    </location>
</feature>
<feature type="non-terminal residue" evidence="2">
    <location>
        <position position="1"/>
    </location>
</feature>